<comment type="caution">
    <text evidence="1">The sequence shown here is derived from an EMBL/GenBank/DDBJ whole genome shotgun (WGS) entry which is preliminary data.</text>
</comment>
<dbReference type="AlphaFoldDB" id="A0A836CBI1"/>
<dbReference type="Proteomes" id="UP000664859">
    <property type="component" value="Unassembled WGS sequence"/>
</dbReference>
<accession>A0A836CBI1</accession>
<dbReference type="InterPro" id="IPR011990">
    <property type="entry name" value="TPR-like_helical_dom_sf"/>
</dbReference>
<dbReference type="EMBL" id="JAFCMP010000510">
    <property type="protein sequence ID" value="KAG5179003.1"/>
    <property type="molecule type" value="Genomic_DNA"/>
</dbReference>
<sequence>MRTVAAHNCVVHAHAAAGSAWDDVSEWLARMRQSARGDVSACGSHACASGGDDGMRRARVRQRGVMPNADTYTAALRAGVTPNADTYTAALRACARAGAVAPAAALLRRGPEAPRLDRAALLRGLAAHGHAAWVAQLRAALGDEVEDEIEVEEVEVDTPRGGDAGRGRTVVTAAAAAARSGKGGRCAAAAAAPPPLRRQRMDDFDNSDECIELLLMAQVRGADGDGSTR</sequence>
<organism evidence="1 2">
    <name type="scientific">Tribonema minus</name>
    <dbReference type="NCBI Taxonomy" id="303371"/>
    <lineage>
        <taxon>Eukaryota</taxon>
        <taxon>Sar</taxon>
        <taxon>Stramenopiles</taxon>
        <taxon>Ochrophyta</taxon>
        <taxon>PX clade</taxon>
        <taxon>Xanthophyceae</taxon>
        <taxon>Tribonematales</taxon>
        <taxon>Tribonemataceae</taxon>
        <taxon>Tribonema</taxon>
    </lineage>
</organism>
<evidence type="ECO:0000313" key="1">
    <source>
        <dbReference type="EMBL" id="KAG5179003.1"/>
    </source>
</evidence>
<protein>
    <recommendedName>
        <fullName evidence="3">Pentatricopeptide repeat-containing protein</fullName>
    </recommendedName>
</protein>
<dbReference type="Gene3D" id="1.25.40.10">
    <property type="entry name" value="Tetratricopeptide repeat domain"/>
    <property type="match status" value="1"/>
</dbReference>
<proteinExistence type="predicted"/>
<evidence type="ECO:0008006" key="3">
    <source>
        <dbReference type="Google" id="ProtNLM"/>
    </source>
</evidence>
<keyword evidence="2" id="KW-1185">Reference proteome</keyword>
<reference evidence="1" key="1">
    <citation type="submission" date="2021-02" db="EMBL/GenBank/DDBJ databases">
        <title>First Annotated Genome of the Yellow-green Alga Tribonema minus.</title>
        <authorList>
            <person name="Mahan K.M."/>
        </authorList>
    </citation>
    <scope>NUCLEOTIDE SEQUENCE</scope>
    <source>
        <strain evidence="1">UTEX B ZZ1240</strain>
    </source>
</reference>
<evidence type="ECO:0000313" key="2">
    <source>
        <dbReference type="Proteomes" id="UP000664859"/>
    </source>
</evidence>
<name>A0A836CBI1_9STRA</name>
<gene>
    <name evidence="1" type="ORF">JKP88DRAFT_280754</name>
</gene>